<keyword evidence="1" id="KW-0472">Membrane</keyword>
<organism evidence="2 3">
    <name type="scientific">Deinococcus ruber</name>
    <dbReference type="NCBI Taxonomy" id="1848197"/>
    <lineage>
        <taxon>Bacteria</taxon>
        <taxon>Thermotogati</taxon>
        <taxon>Deinococcota</taxon>
        <taxon>Deinococci</taxon>
        <taxon>Deinococcales</taxon>
        <taxon>Deinococcaceae</taxon>
        <taxon>Deinococcus</taxon>
    </lineage>
</organism>
<evidence type="ECO:0000313" key="2">
    <source>
        <dbReference type="EMBL" id="GGQ92610.1"/>
    </source>
</evidence>
<comment type="caution">
    <text evidence="2">The sequence shown here is derived from an EMBL/GenBank/DDBJ whole genome shotgun (WGS) entry which is preliminary data.</text>
</comment>
<accession>A0A918BWJ6</accession>
<name>A0A918BWJ6_9DEIO</name>
<feature type="transmembrane region" description="Helical" evidence="1">
    <location>
        <begin position="6"/>
        <end position="26"/>
    </location>
</feature>
<evidence type="ECO:0000256" key="1">
    <source>
        <dbReference type="SAM" id="Phobius"/>
    </source>
</evidence>
<keyword evidence="1" id="KW-1133">Transmembrane helix</keyword>
<sequence>MGWNTYLTRALASLLVSLVGLIGWHFSDQAHSRLPLASQTSPALPELRPVSPAPVSFAGVGGESEAALPPAAPRYRVAERVAVPTLATRPLDLTVLGRMNLDGG</sequence>
<proteinExistence type="predicted"/>
<reference evidence="2" key="1">
    <citation type="journal article" date="2014" name="Int. J. Syst. Evol. Microbiol.">
        <title>Complete genome sequence of Corynebacterium casei LMG S-19264T (=DSM 44701T), isolated from a smear-ripened cheese.</title>
        <authorList>
            <consortium name="US DOE Joint Genome Institute (JGI-PGF)"/>
            <person name="Walter F."/>
            <person name="Albersmeier A."/>
            <person name="Kalinowski J."/>
            <person name="Ruckert C."/>
        </authorList>
    </citation>
    <scope>NUCLEOTIDE SEQUENCE</scope>
    <source>
        <strain evidence="2">JCM 31311</strain>
    </source>
</reference>
<keyword evidence="1" id="KW-0812">Transmembrane</keyword>
<dbReference type="Proteomes" id="UP000603865">
    <property type="component" value="Unassembled WGS sequence"/>
</dbReference>
<dbReference type="AlphaFoldDB" id="A0A918BWJ6"/>
<protein>
    <submittedName>
        <fullName evidence="2">Uncharacterized protein</fullName>
    </submittedName>
</protein>
<reference evidence="2" key="2">
    <citation type="submission" date="2020-09" db="EMBL/GenBank/DDBJ databases">
        <authorList>
            <person name="Sun Q."/>
            <person name="Ohkuma M."/>
        </authorList>
    </citation>
    <scope>NUCLEOTIDE SEQUENCE</scope>
    <source>
        <strain evidence="2">JCM 31311</strain>
    </source>
</reference>
<gene>
    <name evidence="2" type="ORF">GCM10008957_00690</name>
</gene>
<evidence type="ECO:0000313" key="3">
    <source>
        <dbReference type="Proteomes" id="UP000603865"/>
    </source>
</evidence>
<dbReference type="EMBL" id="BMQL01000001">
    <property type="protein sequence ID" value="GGQ92610.1"/>
    <property type="molecule type" value="Genomic_DNA"/>
</dbReference>
<keyword evidence="3" id="KW-1185">Reference proteome</keyword>